<evidence type="ECO:0000313" key="2">
    <source>
        <dbReference type="Proteomes" id="UP000039021"/>
    </source>
</evidence>
<comment type="caution">
    <text evidence="1">The sequence shown here is derived from an EMBL/GenBank/DDBJ whole genome shotgun (WGS) entry which is preliminary data.</text>
</comment>
<dbReference type="EC" id="2.1.1.-" evidence="1"/>
<reference evidence="2" key="1">
    <citation type="submission" date="2015-03" db="EMBL/GenBank/DDBJ databases">
        <authorList>
            <consortium name="Pathogen Informatics"/>
        </authorList>
    </citation>
    <scope>NUCLEOTIDE SEQUENCE [LARGE SCALE GENOMIC DNA]</scope>
    <source>
        <strain evidence="2">N09902308</strain>
    </source>
</reference>
<evidence type="ECO:0000313" key="1">
    <source>
        <dbReference type="EMBL" id="CPA39358.1"/>
    </source>
</evidence>
<dbReference type="GO" id="GO:0032259">
    <property type="term" value="P:methylation"/>
    <property type="evidence" value="ECO:0007669"/>
    <property type="project" value="UniProtKB-KW"/>
</dbReference>
<sequence length="70" mass="7334">MVTLEYQPKHAEVARVNLQRAGVADRVEVVVGPALDTLPTLAGGPPGLDATAIQTVGRKGWDGFALALVR</sequence>
<proteinExistence type="predicted"/>
<dbReference type="InterPro" id="IPR029063">
    <property type="entry name" value="SAM-dependent_MTases_sf"/>
</dbReference>
<gene>
    <name evidence="1" type="ORF">ERS007739_04573</name>
</gene>
<dbReference type="GO" id="GO:0008168">
    <property type="term" value="F:methyltransferase activity"/>
    <property type="evidence" value="ECO:0007669"/>
    <property type="project" value="UniProtKB-KW"/>
</dbReference>
<dbReference type="Gene3D" id="3.40.50.150">
    <property type="entry name" value="Vaccinia Virus protein VP39"/>
    <property type="match status" value="1"/>
</dbReference>
<dbReference type="AlphaFoldDB" id="A0A916LFL6"/>
<accession>A0A916LFL6</accession>
<dbReference type="Proteomes" id="UP000039021">
    <property type="component" value="Unassembled WGS sequence"/>
</dbReference>
<keyword evidence="1" id="KW-0808">Transferase</keyword>
<dbReference type="EMBL" id="CSBK01002933">
    <property type="protein sequence ID" value="CPA39358.1"/>
    <property type="molecule type" value="Genomic_DNA"/>
</dbReference>
<dbReference type="SUPFAM" id="SSF53335">
    <property type="entry name" value="S-adenosyl-L-methionine-dependent methyltransferases"/>
    <property type="match status" value="1"/>
</dbReference>
<name>A0A916LFL6_MYCTX</name>
<organism evidence="1 2">
    <name type="scientific">Mycobacterium tuberculosis</name>
    <dbReference type="NCBI Taxonomy" id="1773"/>
    <lineage>
        <taxon>Bacteria</taxon>
        <taxon>Bacillati</taxon>
        <taxon>Actinomycetota</taxon>
        <taxon>Actinomycetes</taxon>
        <taxon>Mycobacteriales</taxon>
        <taxon>Mycobacteriaceae</taxon>
        <taxon>Mycobacterium</taxon>
        <taxon>Mycobacterium tuberculosis complex</taxon>
    </lineage>
</organism>
<protein>
    <submittedName>
        <fullName evidence="1">O-methyltransferase</fullName>
        <ecNumber evidence="1">2.1.1.-</ecNumber>
    </submittedName>
</protein>
<keyword evidence="1" id="KW-0489">Methyltransferase</keyword>